<dbReference type="EMBL" id="QPMH01000029">
    <property type="protein sequence ID" value="RDD60370.1"/>
    <property type="molecule type" value="Genomic_DNA"/>
</dbReference>
<name>A0A369T4W1_9PROT</name>
<reference evidence="1 2" key="1">
    <citation type="submission" date="2018-07" db="EMBL/GenBank/DDBJ databases">
        <title>Venubactetium sediminum gen. nov., sp. nov., isolated from a marine solar saltern.</title>
        <authorList>
            <person name="Wang S."/>
        </authorList>
    </citation>
    <scope>NUCLEOTIDE SEQUENCE [LARGE SCALE GENOMIC DNA]</scope>
    <source>
        <strain evidence="1 2">WD2A32</strain>
    </source>
</reference>
<evidence type="ECO:0000313" key="1">
    <source>
        <dbReference type="EMBL" id="RDD60370.1"/>
    </source>
</evidence>
<sequence>MLFVSAKHHIDHQDTLAILIKVRRYVNRYDTDIVKTLSNDAFNGFAHLSVICVCHVALPALREM</sequence>
<dbReference type="AlphaFoldDB" id="A0A369T4W1"/>
<keyword evidence="2" id="KW-1185">Reference proteome</keyword>
<accession>A0A369T4W1</accession>
<evidence type="ECO:0000313" key="2">
    <source>
        <dbReference type="Proteomes" id="UP000253941"/>
    </source>
</evidence>
<comment type="caution">
    <text evidence="1">The sequence shown here is derived from an EMBL/GenBank/DDBJ whole genome shotgun (WGS) entry which is preliminary data.</text>
</comment>
<organism evidence="1 2">
    <name type="scientific">Ferruginivarius sediminum</name>
    <dbReference type="NCBI Taxonomy" id="2661937"/>
    <lineage>
        <taxon>Bacteria</taxon>
        <taxon>Pseudomonadati</taxon>
        <taxon>Pseudomonadota</taxon>
        <taxon>Alphaproteobacteria</taxon>
        <taxon>Rhodospirillales</taxon>
        <taxon>Rhodospirillaceae</taxon>
        <taxon>Ferruginivarius</taxon>
    </lineage>
</organism>
<protein>
    <submittedName>
        <fullName evidence="1">Uncharacterized protein</fullName>
    </submittedName>
</protein>
<gene>
    <name evidence="1" type="ORF">DRB17_18600</name>
</gene>
<proteinExistence type="predicted"/>
<dbReference type="Proteomes" id="UP000253941">
    <property type="component" value="Unassembled WGS sequence"/>
</dbReference>